<dbReference type="PROSITE" id="PS51257">
    <property type="entry name" value="PROKAR_LIPOPROTEIN"/>
    <property type="match status" value="1"/>
</dbReference>
<reference evidence="2" key="1">
    <citation type="submission" date="2020-05" db="EMBL/GenBank/DDBJ databases">
        <authorList>
            <person name="Chiriac C."/>
            <person name="Salcher M."/>
            <person name="Ghai R."/>
            <person name="Kavagutti S V."/>
        </authorList>
    </citation>
    <scope>NUCLEOTIDE SEQUENCE</scope>
</reference>
<dbReference type="EMBL" id="CAEZTM010000043">
    <property type="protein sequence ID" value="CAB4574515.1"/>
    <property type="molecule type" value="Genomic_DNA"/>
</dbReference>
<proteinExistence type="predicted"/>
<evidence type="ECO:0000313" key="2">
    <source>
        <dbReference type="EMBL" id="CAB4574515.1"/>
    </source>
</evidence>
<dbReference type="InterPro" id="IPR026004">
    <property type="entry name" value="Septum_form"/>
</dbReference>
<evidence type="ECO:0000259" key="1">
    <source>
        <dbReference type="Pfam" id="PF13845"/>
    </source>
</evidence>
<sequence>MRFMIRCLAVAAAGLLLAGCTGEAGDLTAGSVASTEGVEAESLLELAVGTCVNDAETPLGADLTEVPTVACSEPHDSELFAVVTTTEGPYPGVDTLVSEGQDKCQAVFAEFVGIDFRSSVLDYHFYYPTPSSWAQGDRSIYCMVIDPGLKVVGTLQDAKR</sequence>
<name>A0A6J6EGV5_9ZZZZ</name>
<dbReference type="AlphaFoldDB" id="A0A6J6EGV5"/>
<accession>A0A6J6EGV5</accession>
<gene>
    <name evidence="2" type="ORF">UFOPK1684_00959</name>
</gene>
<protein>
    <submittedName>
        <fullName evidence="2">Unannotated protein</fullName>
    </submittedName>
</protein>
<organism evidence="2">
    <name type="scientific">freshwater metagenome</name>
    <dbReference type="NCBI Taxonomy" id="449393"/>
    <lineage>
        <taxon>unclassified sequences</taxon>
        <taxon>metagenomes</taxon>
        <taxon>ecological metagenomes</taxon>
    </lineage>
</organism>
<dbReference type="Pfam" id="PF13845">
    <property type="entry name" value="Septum_form"/>
    <property type="match status" value="1"/>
</dbReference>
<feature type="domain" description="Septum formation-related" evidence="1">
    <location>
        <begin position="49"/>
        <end position="142"/>
    </location>
</feature>